<name>A0A4Y7IN83_PAPSO</name>
<sequence>MVTKMEGKQPPGLYQVRSWLRMEGQGCYEPVLRTHKPFPVELEPGILGNIFDKLEASYSLTVFFSDFVSCFFLI</sequence>
<evidence type="ECO:0000313" key="2">
    <source>
        <dbReference type="Proteomes" id="UP000316621"/>
    </source>
</evidence>
<dbReference type="AlphaFoldDB" id="A0A4Y7IN83"/>
<dbReference type="EMBL" id="CM010716">
    <property type="protein sequence ID" value="RZC48939.1"/>
    <property type="molecule type" value="Genomic_DNA"/>
</dbReference>
<proteinExistence type="predicted"/>
<protein>
    <submittedName>
        <fullName evidence="1">Uncharacterized protein</fullName>
    </submittedName>
</protein>
<dbReference type="Proteomes" id="UP000316621">
    <property type="component" value="Chromosome 2"/>
</dbReference>
<organism evidence="1 2">
    <name type="scientific">Papaver somniferum</name>
    <name type="common">Opium poppy</name>
    <dbReference type="NCBI Taxonomy" id="3469"/>
    <lineage>
        <taxon>Eukaryota</taxon>
        <taxon>Viridiplantae</taxon>
        <taxon>Streptophyta</taxon>
        <taxon>Embryophyta</taxon>
        <taxon>Tracheophyta</taxon>
        <taxon>Spermatophyta</taxon>
        <taxon>Magnoliopsida</taxon>
        <taxon>Ranunculales</taxon>
        <taxon>Papaveraceae</taxon>
        <taxon>Papaveroideae</taxon>
        <taxon>Papaver</taxon>
    </lineage>
</organism>
<gene>
    <name evidence="1" type="ORF">C5167_017365</name>
</gene>
<evidence type="ECO:0000313" key="1">
    <source>
        <dbReference type="EMBL" id="RZC48939.1"/>
    </source>
</evidence>
<keyword evidence="2" id="KW-1185">Reference proteome</keyword>
<reference evidence="1 2" key="1">
    <citation type="journal article" date="2018" name="Science">
        <title>The opium poppy genome and morphinan production.</title>
        <authorList>
            <person name="Guo L."/>
            <person name="Winzer T."/>
            <person name="Yang X."/>
            <person name="Li Y."/>
            <person name="Ning Z."/>
            <person name="He Z."/>
            <person name="Teodor R."/>
            <person name="Lu Y."/>
            <person name="Bowser T.A."/>
            <person name="Graham I.A."/>
            <person name="Ye K."/>
        </authorList>
    </citation>
    <scope>NUCLEOTIDE SEQUENCE [LARGE SCALE GENOMIC DNA]</scope>
    <source>
        <strain evidence="2">cv. HN1</strain>
        <tissue evidence="1">Leaves</tissue>
    </source>
</reference>
<dbReference type="Gramene" id="RZC48939">
    <property type="protein sequence ID" value="RZC48939"/>
    <property type="gene ID" value="C5167_017365"/>
</dbReference>
<accession>A0A4Y7IN83</accession>